<dbReference type="Proteomes" id="UP001319861">
    <property type="component" value="Chromosome"/>
</dbReference>
<dbReference type="Pfam" id="PF04101">
    <property type="entry name" value="Glyco_tran_28_C"/>
    <property type="match status" value="1"/>
</dbReference>
<evidence type="ECO:0000259" key="13">
    <source>
        <dbReference type="Pfam" id="PF04101"/>
    </source>
</evidence>
<comment type="function">
    <text evidence="10">Cell wall formation. Catalyzes the transfer of a GlcNAc subunit on undecaprenyl-pyrophosphoryl-MurNAc-pentapeptide (lipid intermediate I) to form undecaprenyl-pyrophosphoryl-MurNAc-(pentapeptide)GlcNAc (lipid intermediate II).</text>
</comment>
<name>A0ABN6FH42_SINCY</name>
<reference evidence="14 15" key="1">
    <citation type="journal article" date="2021" name="J. Biosci. Bioeng.">
        <title>Identification and characterization of a chc gene cluster responsible for the aromatization pathway of cyclohexanecarboxylate degradation in Sinomonas cyclohexanicum ATCC 51369.</title>
        <authorList>
            <person name="Yamamoto T."/>
            <person name="Hasegawa Y."/>
            <person name="Lau P.C.K."/>
            <person name="Iwaki H."/>
        </authorList>
    </citation>
    <scope>NUCLEOTIDE SEQUENCE [LARGE SCALE GENOMIC DNA]</scope>
    <source>
        <strain evidence="14 15">ATCC 51369</strain>
    </source>
</reference>
<dbReference type="EC" id="2.4.1.227" evidence="10"/>
<evidence type="ECO:0000256" key="8">
    <source>
        <dbReference type="ARBA" id="ARBA00023306"/>
    </source>
</evidence>
<accession>A0ABN6FH42</accession>
<feature type="binding site" evidence="10">
    <location>
        <position position="176"/>
    </location>
    <ligand>
        <name>UDP-N-acetyl-alpha-D-glucosamine</name>
        <dbReference type="ChEBI" id="CHEBI:57705"/>
    </ligand>
</feature>
<feature type="domain" description="Glycosyltransferase family 28 N-terminal" evidence="12">
    <location>
        <begin position="18"/>
        <end position="156"/>
    </location>
</feature>
<dbReference type="CDD" id="cd03785">
    <property type="entry name" value="GT28_MurG"/>
    <property type="match status" value="1"/>
</dbReference>
<evidence type="ECO:0000256" key="6">
    <source>
        <dbReference type="ARBA" id="ARBA00022984"/>
    </source>
</evidence>
<keyword evidence="3 10" id="KW-0328">Glycosyltransferase</keyword>
<evidence type="ECO:0000313" key="14">
    <source>
        <dbReference type="EMBL" id="BCT75939.1"/>
    </source>
</evidence>
<evidence type="ECO:0000256" key="11">
    <source>
        <dbReference type="SAM" id="MobiDB-lite"/>
    </source>
</evidence>
<organism evidence="14 15">
    <name type="scientific">Sinomonas cyclohexanicum</name>
    <name type="common">Corynebacterium cyclohexanicum</name>
    <dbReference type="NCBI Taxonomy" id="322009"/>
    <lineage>
        <taxon>Bacteria</taxon>
        <taxon>Bacillati</taxon>
        <taxon>Actinomycetota</taxon>
        <taxon>Actinomycetes</taxon>
        <taxon>Micrococcales</taxon>
        <taxon>Micrococcaceae</taxon>
        <taxon>Sinomonas</taxon>
    </lineage>
</organism>
<evidence type="ECO:0000256" key="7">
    <source>
        <dbReference type="ARBA" id="ARBA00023136"/>
    </source>
</evidence>
<dbReference type="PANTHER" id="PTHR21015:SF22">
    <property type="entry name" value="GLYCOSYLTRANSFERASE"/>
    <property type="match status" value="1"/>
</dbReference>
<sequence>MPHEDPDRNPSPAPRPSVVLAGGGTAGHISPLLAIARAVVRAAPGARILAVGTASGMETRIVPAAGFELAVIDRVPLPRKPTVDLLRFPRRFAAAVRQSEAVLDQAEADVLVGVGGYVCTPMYLAARRRGVPIVIHEANTRPGLANRVGAMFTERVGRAFAATKLRHSRLVGMPMRPEVSGLDRASARSGARTRLGLDPDQTTMVVTGGSLGAASLNRTIASSLGTLARAGIQTLHITGRGKTVSGPDGAPLTAPGYRQVEFVDGMETAYAAADLIVCRSGAGTVSEVAAVGLPAVFVPLPIGNGEQALNARGLVDAGAALMVRDADFTPEWLEANVLPLLGDSQRLASMSQAAAGQGIRDADAQMAAMVIAAAEDRTQEGTRA</sequence>
<dbReference type="HAMAP" id="MF_00033">
    <property type="entry name" value="MurG"/>
    <property type="match status" value="1"/>
</dbReference>
<keyword evidence="2 10" id="KW-0132">Cell division</keyword>
<gene>
    <name evidence="10 14" type="primary">murG</name>
    <name evidence="14" type="ORF">SCMU_17810</name>
</gene>
<feature type="binding site" evidence="10">
    <location>
        <position position="210"/>
    </location>
    <ligand>
        <name>UDP-N-acetyl-alpha-D-glucosamine</name>
        <dbReference type="ChEBI" id="CHEBI:57705"/>
    </ligand>
</feature>
<dbReference type="InterPro" id="IPR004276">
    <property type="entry name" value="GlycoTrans_28_N"/>
</dbReference>
<comment type="similarity">
    <text evidence="10">Belongs to the glycosyltransferase 28 family. MurG subfamily.</text>
</comment>
<keyword evidence="1 10" id="KW-1003">Cell membrane</keyword>
<dbReference type="Pfam" id="PF03033">
    <property type="entry name" value="Glyco_transf_28"/>
    <property type="match status" value="1"/>
</dbReference>
<dbReference type="InterPro" id="IPR006009">
    <property type="entry name" value="GlcNAc_MurG"/>
</dbReference>
<keyword evidence="8 10" id="KW-0131">Cell cycle</keyword>
<comment type="catalytic activity">
    <reaction evidence="10">
        <text>di-trans,octa-cis-undecaprenyl diphospho-N-acetyl-alpha-D-muramoyl-L-alanyl-D-glutamyl-meso-2,6-diaminopimeloyl-D-alanyl-D-alanine + UDP-N-acetyl-alpha-D-glucosamine = di-trans,octa-cis-undecaprenyl diphospho-[N-acetyl-alpha-D-glucosaminyl-(1-&gt;4)]-N-acetyl-alpha-D-muramoyl-L-alanyl-D-glutamyl-meso-2,6-diaminopimeloyl-D-alanyl-D-alanine + UDP + H(+)</text>
        <dbReference type="Rhea" id="RHEA:31227"/>
        <dbReference type="ChEBI" id="CHEBI:15378"/>
        <dbReference type="ChEBI" id="CHEBI:57705"/>
        <dbReference type="ChEBI" id="CHEBI:58223"/>
        <dbReference type="ChEBI" id="CHEBI:61387"/>
        <dbReference type="ChEBI" id="CHEBI:61388"/>
        <dbReference type="EC" id="2.4.1.227"/>
    </reaction>
</comment>
<feature type="domain" description="Glycosyl transferase family 28 C-terminal" evidence="13">
    <location>
        <begin position="203"/>
        <end position="365"/>
    </location>
</feature>
<evidence type="ECO:0000256" key="4">
    <source>
        <dbReference type="ARBA" id="ARBA00022679"/>
    </source>
</evidence>
<evidence type="ECO:0000256" key="2">
    <source>
        <dbReference type="ARBA" id="ARBA00022618"/>
    </source>
</evidence>
<feature type="binding site" evidence="10">
    <location>
        <position position="139"/>
    </location>
    <ligand>
        <name>UDP-N-acetyl-alpha-D-glucosamine</name>
        <dbReference type="ChEBI" id="CHEBI:57705"/>
    </ligand>
</feature>
<feature type="binding site" evidence="10">
    <location>
        <position position="307"/>
    </location>
    <ligand>
        <name>UDP-N-acetyl-alpha-D-glucosamine</name>
        <dbReference type="ChEBI" id="CHEBI:57705"/>
    </ligand>
</feature>
<evidence type="ECO:0000256" key="1">
    <source>
        <dbReference type="ARBA" id="ARBA00022475"/>
    </source>
</evidence>
<evidence type="ECO:0000259" key="12">
    <source>
        <dbReference type="Pfam" id="PF03033"/>
    </source>
</evidence>
<keyword evidence="5 10" id="KW-0133">Cell shape</keyword>
<comment type="pathway">
    <text evidence="10">Cell wall biogenesis; peptidoglycan biosynthesis.</text>
</comment>
<evidence type="ECO:0000256" key="3">
    <source>
        <dbReference type="ARBA" id="ARBA00022676"/>
    </source>
</evidence>
<keyword evidence="9 10" id="KW-0961">Cell wall biogenesis/degradation</keyword>
<keyword evidence="7 10" id="KW-0472">Membrane</keyword>
<dbReference type="NCBIfam" id="TIGR01133">
    <property type="entry name" value="murG"/>
    <property type="match status" value="1"/>
</dbReference>
<feature type="region of interest" description="Disordered" evidence="11">
    <location>
        <begin position="1"/>
        <end position="20"/>
    </location>
</feature>
<proteinExistence type="inferred from homology"/>
<dbReference type="SUPFAM" id="SSF53756">
    <property type="entry name" value="UDP-Glycosyltransferase/glycogen phosphorylase"/>
    <property type="match status" value="1"/>
</dbReference>
<keyword evidence="15" id="KW-1185">Reference proteome</keyword>
<feature type="binding site" evidence="10">
    <location>
        <begin position="25"/>
        <end position="27"/>
    </location>
    <ligand>
        <name>UDP-N-acetyl-alpha-D-glucosamine</name>
        <dbReference type="ChEBI" id="CHEBI:57705"/>
    </ligand>
</feature>
<protein>
    <recommendedName>
        <fullName evidence="10">UDP-N-acetylglucosamine--N-acetylmuramyl-(pentapeptide) pyrophosphoryl-undecaprenol N-acetylglucosamine transferase</fullName>
        <ecNumber evidence="10">2.4.1.227</ecNumber>
    </recommendedName>
    <alternativeName>
        <fullName evidence="10">Undecaprenyl-PP-MurNAc-pentapeptide-UDPGlcNAc GlcNAc transferase</fullName>
    </alternativeName>
</protein>
<evidence type="ECO:0000256" key="10">
    <source>
        <dbReference type="HAMAP-Rule" id="MF_00033"/>
    </source>
</evidence>
<dbReference type="RefSeq" id="WP_229232610.1">
    <property type="nucleotide sequence ID" value="NZ_AP024525.1"/>
</dbReference>
<dbReference type="InterPro" id="IPR007235">
    <property type="entry name" value="Glyco_trans_28_C"/>
</dbReference>
<keyword evidence="6 10" id="KW-0573">Peptidoglycan synthesis</keyword>
<comment type="caution">
    <text evidence="10">Lacks conserved residue(s) required for the propagation of feature annotation.</text>
</comment>
<evidence type="ECO:0000256" key="5">
    <source>
        <dbReference type="ARBA" id="ARBA00022960"/>
    </source>
</evidence>
<dbReference type="EMBL" id="AP024525">
    <property type="protein sequence ID" value="BCT75939.1"/>
    <property type="molecule type" value="Genomic_DNA"/>
</dbReference>
<comment type="subcellular location">
    <subcellularLocation>
        <location evidence="10">Cell membrane</location>
        <topology evidence="10">Peripheral membrane protein</topology>
        <orientation evidence="10">Cytoplasmic side</orientation>
    </subcellularLocation>
</comment>
<keyword evidence="4 10" id="KW-0808">Transferase</keyword>
<evidence type="ECO:0000256" key="9">
    <source>
        <dbReference type="ARBA" id="ARBA00023316"/>
    </source>
</evidence>
<dbReference type="GO" id="GO:0016740">
    <property type="term" value="F:transferase activity"/>
    <property type="evidence" value="ECO:0007669"/>
    <property type="project" value="UniProtKB-KW"/>
</dbReference>
<dbReference type="Gene3D" id="3.40.50.2000">
    <property type="entry name" value="Glycogen Phosphorylase B"/>
    <property type="match status" value="2"/>
</dbReference>
<evidence type="ECO:0000313" key="15">
    <source>
        <dbReference type="Proteomes" id="UP001319861"/>
    </source>
</evidence>
<dbReference type="PANTHER" id="PTHR21015">
    <property type="entry name" value="UDP-N-ACETYLGLUCOSAMINE--N-ACETYLMURAMYL-(PENTAPEPTIDE) PYROPHOSPHORYL-UNDECAPRENOL N-ACETYLGLUCOSAMINE TRANSFERASE 1"/>
    <property type="match status" value="1"/>
</dbReference>